<dbReference type="EMBL" id="JAVDYE010000001">
    <property type="protein sequence ID" value="MDR7380904.1"/>
    <property type="molecule type" value="Genomic_DNA"/>
</dbReference>
<sequence length="250" mass="27957">MGTDSPSVPVTIADALPNLRTGRLARGDDLSNNRPAKHLIDERRAYSREHASAIMRGRLSGQPDERHRALSRRISGARAVAQELWELVAHRPVWRVLHSIRMEPLADSGLRPPTDSLQRPTTGSLQRPSPAWTQRTDAVELDQLVIGPSGVYTIQSVYRPAHDITADTALYAAARTQQILDRATRVPVTVQPLIVFVRTDQPRVEGPRDGVEVLTADELVPWLESRQPMLTERELEIVHLAARDHRTWAA</sequence>
<evidence type="ECO:0008006" key="4">
    <source>
        <dbReference type="Google" id="ProtNLM"/>
    </source>
</evidence>
<accession>A0ABU2CHU5</accession>
<dbReference type="RefSeq" id="WP_274992193.1">
    <property type="nucleotide sequence ID" value="NZ_JAJQQP010000002.1"/>
</dbReference>
<dbReference type="Proteomes" id="UP001183585">
    <property type="component" value="Unassembled WGS sequence"/>
</dbReference>
<evidence type="ECO:0000256" key="1">
    <source>
        <dbReference type="SAM" id="MobiDB-lite"/>
    </source>
</evidence>
<protein>
    <recommendedName>
        <fullName evidence="4">NERD domain-containing protein</fullName>
    </recommendedName>
</protein>
<reference evidence="2 3" key="1">
    <citation type="submission" date="2023-07" db="EMBL/GenBank/DDBJ databases">
        <title>Sequencing the genomes of 1000 actinobacteria strains.</title>
        <authorList>
            <person name="Klenk H.-P."/>
        </authorList>
    </citation>
    <scope>NUCLEOTIDE SEQUENCE [LARGE SCALE GENOMIC DNA]</scope>
    <source>
        <strain evidence="2 3">DSM 45554</strain>
    </source>
</reference>
<organism evidence="2 3">
    <name type="scientific">Promicromonospora iranensis</name>
    <dbReference type="NCBI Taxonomy" id="1105144"/>
    <lineage>
        <taxon>Bacteria</taxon>
        <taxon>Bacillati</taxon>
        <taxon>Actinomycetota</taxon>
        <taxon>Actinomycetes</taxon>
        <taxon>Micrococcales</taxon>
        <taxon>Promicromonosporaceae</taxon>
        <taxon>Promicromonospora</taxon>
    </lineage>
</organism>
<comment type="caution">
    <text evidence="2">The sequence shown here is derived from an EMBL/GenBank/DDBJ whole genome shotgun (WGS) entry which is preliminary data.</text>
</comment>
<feature type="compositionally biased region" description="Polar residues" evidence="1">
    <location>
        <begin position="115"/>
        <end position="130"/>
    </location>
</feature>
<gene>
    <name evidence="2" type="ORF">J2S48_000419</name>
</gene>
<feature type="region of interest" description="Disordered" evidence="1">
    <location>
        <begin position="107"/>
        <end position="130"/>
    </location>
</feature>
<keyword evidence="3" id="KW-1185">Reference proteome</keyword>
<name>A0ABU2CHU5_9MICO</name>
<proteinExistence type="predicted"/>
<evidence type="ECO:0000313" key="2">
    <source>
        <dbReference type="EMBL" id="MDR7380904.1"/>
    </source>
</evidence>
<evidence type="ECO:0000313" key="3">
    <source>
        <dbReference type="Proteomes" id="UP001183585"/>
    </source>
</evidence>